<reference evidence="2 3" key="1">
    <citation type="journal article" date="2013" name="ISME J.">
        <title>By their genes ye shall know them: genomic signatures of predatory bacteria.</title>
        <authorList>
            <person name="Pasternak Z."/>
            <person name="Pietrokovski S."/>
            <person name="Rotem O."/>
            <person name="Gophna U."/>
            <person name="Lurie-Weinberger M.N."/>
            <person name="Jurkevitch E."/>
        </authorList>
    </citation>
    <scope>NUCLEOTIDE SEQUENCE [LARGE SCALE GENOMIC DNA]</scope>
    <source>
        <strain evidence="2">EPB</strain>
    </source>
</reference>
<accession>M4VIT2</accession>
<feature type="transmembrane region" description="Helical" evidence="1">
    <location>
        <begin position="20"/>
        <end position="41"/>
    </location>
</feature>
<dbReference type="RefSeq" id="WP_015468617.1">
    <property type="nucleotide sequence ID" value="NC_020812.1"/>
</dbReference>
<keyword evidence="1" id="KW-1133">Transmembrane helix</keyword>
<dbReference type="HOGENOM" id="CLU_2317097_0_0_5"/>
<dbReference type="OrthoDB" id="9845518at2"/>
<gene>
    <name evidence="2" type="ORF">A11S_2313</name>
</gene>
<protein>
    <submittedName>
        <fullName evidence="2">Uncharacterized protein</fullName>
    </submittedName>
</protein>
<keyword evidence="1" id="KW-0472">Membrane</keyword>
<proteinExistence type="predicted"/>
<sequence length="99" mass="11042">MTFNTPSNASKKRHRMHRAFLKIAVLLIFGLAFCAAFVVSLDDTMLSTIKHSLSMWSVLVLVVAINMVSAAVLLTLYMAWCWVRCDLKNESESGDDSDS</sequence>
<dbReference type="Proteomes" id="UP000011932">
    <property type="component" value="Chromosome"/>
</dbReference>
<dbReference type="KEGG" id="man:A11S_2313"/>
<dbReference type="EMBL" id="CP003538">
    <property type="protein sequence ID" value="AGH99108.1"/>
    <property type="molecule type" value="Genomic_DNA"/>
</dbReference>
<dbReference type="AlphaFoldDB" id="M4VIT2"/>
<keyword evidence="1" id="KW-0812">Transmembrane</keyword>
<evidence type="ECO:0000313" key="2">
    <source>
        <dbReference type="EMBL" id="AGH99108.1"/>
    </source>
</evidence>
<evidence type="ECO:0000256" key="1">
    <source>
        <dbReference type="SAM" id="Phobius"/>
    </source>
</evidence>
<evidence type="ECO:0000313" key="3">
    <source>
        <dbReference type="Proteomes" id="UP000011932"/>
    </source>
</evidence>
<feature type="transmembrane region" description="Helical" evidence="1">
    <location>
        <begin position="53"/>
        <end position="80"/>
    </location>
</feature>
<organism evidence="2 3">
    <name type="scientific">Micavibrio aeruginosavorus EPB</name>
    <dbReference type="NCBI Taxonomy" id="349215"/>
    <lineage>
        <taxon>Bacteria</taxon>
        <taxon>Pseudomonadati</taxon>
        <taxon>Bdellovibrionota</taxon>
        <taxon>Bdellovibrionia</taxon>
        <taxon>Bdellovibrionales</taxon>
        <taxon>Pseudobdellovibrionaceae</taxon>
        <taxon>Micavibrio</taxon>
    </lineage>
</organism>
<name>M4VIT2_9BACT</name>